<keyword evidence="3 11" id="KW-0479">Metal-binding</keyword>
<evidence type="ECO:0000313" key="15">
    <source>
        <dbReference type="Proteomes" id="UP000887566"/>
    </source>
</evidence>
<dbReference type="PROSITE" id="PS00031">
    <property type="entry name" value="NUCLEAR_REC_DBD_1"/>
    <property type="match status" value="1"/>
</dbReference>
<dbReference type="InterPro" id="IPR013088">
    <property type="entry name" value="Znf_NHR/GATA"/>
</dbReference>
<proteinExistence type="inferred from homology"/>
<dbReference type="GO" id="GO:0008270">
    <property type="term" value="F:zinc ion binding"/>
    <property type="evidence" value="ECO:0007669"/>
    <property type="project" value="UniProtKB-KW"/>
</dbReference>
<evidence type="ECO:0000256" key="7">
    <source>
        <dbReference type="ARBA" id="ARBA00023125"/>
    </source>
</evidence>
<dbReference type="GO" id="GO:0003700">
    <property type="term" value="F:DNA-binding transcription factor activity"/>
    <property type="evidence" value="ECO:0007669"/>
    <property type="project" value="InterPro"/>
</dbReference>
<evidence type="ECO:0000256" key="12">
    <source>
        <dbReference type="SAM" id="MobiDB-lite"/>
    </source>
</evidence>
<dbReference type="Pfam" id="PF00105">
    <property type="entry name" value="zf-C4"/>
    <property type="match status" value="1"/>
</dbReference>
<dbReference type="GO" id="GO:0005634">
    <property type="term" value="C:nucleus"/>
    <property type="evidence" value="ECO:0007669"/>
    <property type="project" value="UniProtKB-SubCell"/>
</dbReference>
<dbReference type="PRINTS" id="PR00047">
    <property type="entry name" value="STROIDFINGER"/>
</dbReference>
<evidence type="ECO:0000256" key="9">
    <source>
        <dbReference type="ARBA" id="ARBA00023170"/>
    </source>
</evidence>
<evidence type="ECO:0000313" key="16">
    <source>
        <dbReference type="WBParaSite" id="PSAMB.scaffold3735size17086.g22348.t1"/>
    </source>
</evidence>
<dbReference type="SMART" id="SM00399">
    <property type="entry name" value="ZnF_C4"/>
    <property type="match status" value="1"/>
</dbReference>
<dbReference type="Pfam" id="PF00104">
    <property type="entry name" value="Hormone_recep"/>
    <property type="match status" value="1"/>
</dbReference>
<dbReference type="Gene3D" id="1.10.565.10">
    <property type="entry name" value="Retinoid X Receptor"/>
    <property type="match status" value="1"/>
</dbReference>
<feature type="domain" description="Nuclear receptor" evidence="13">
    <location>
        <begin position="4"/>
        <end position="79"/>
    </location>
</feature>
<sequence length="394" mass="45078">MDPTKLCVVCGDSSDGIHFHVESCRACAAFFRRTIALNKLYKCLHENSCAINKTIRCMCRSCRFRKCLSMGMDREAVQPSRDAIGKHQFNKKRRRQVVQLESDGHRQDSPVTEGQNQPSCSYQAASPSVQPPLQQSLPYLSGMQIAYQSMLERRRIMHGQQTIHGLFENEQTEPLAANFDKHIDCQHKEFGMISEMLNGFGHFRELPVNEKCAMFKRFFVQFLATERAYETLKAFGPNTTRYLMANRSYIDVNNLQQFFENATVANKDPQAAARMFSTMVDQILNNLIKPMGAMNITEMEFLALLGQLLWSSGLSDMTVETSALAKKTRETIFLELQTYYASIQEENCFVRFGNLMLLLPSVNAIHALMKENFRMITIFGMIETDKIFEELLLA</sequence>
<dbReference type="WBParaSite" id="PSAMB.scaffold3735size17086.g22348.t1">
    <property type="protein sequence ID" value="PSAMB.scaffold3735size17086.g22348.t1"/>
    <property type="gene ID" value="PSAMB.scaffold3735size17086.g22348"/>
</dbReference>
<dbReference type="InterPro" id="IPR049636">
    <property type="entry name" value="HNF4-like_DBD"/>
</dbReference>
<feature type="compositionally biased region" description="Polar residues" evidence="12">
    <location>
        <begin position="109"/>
        <end position="122"/>
    </location>
</feature>
<feature type="region of interest" description="Disordered" evidence="12">
    <location>
        <begin position="99"/>
        <end position="129"/>
    </location>
</feature>
<keyword evidence="9 11" id="KW-0675">Receptor</keyword>
<comment type="subcellular location">
    <subcellularLocation>
        <location evidence="1 11">Nucleus</location>
    </subcellularLocation>
</comment>
<evidence type="ECO:0000256" key="1">
    <source>
        <dbReference type="ARBA" id="ARBA00004123"/>
    </source>
</evidence>
<keyword evidence="5 11" id="KW-0862">Zinc</keyword>
<dbReference type="SMART" id="SM00430">
    <property type="entry name" value="HOLI"/>
    <property type="match status" value="1"/>
</dbReference>
<dbReference type="FunFam" id="3.30.50.10:FF:000030">
    <property type="entry name" value="Nuclear Hormone Receptor family"/>
    <property type="match status" value="1"/>
</dbReference>
<dbReference type="AlphaFoldDB" id="A0A914WDS2"/>
<evidence type="ECO:0000256" key="4">
    <source>
        <dbReference type="ARBA" id="ARBA00022771"/>
    </source>
</evidence>
<keyword evidence="15" id="KW-1185">Reference proteome</keyword>
<keyword evidence="7 11" id="KW-0238">DNA-binding</keyword>
<dbReference type="GO" id="GO:0000978">
    <property type="term" value="F:RNA polymerase II cis-regulatory region sequence-specific DNA binding"/>
    <property type="evidence" value="ECO:0007669"/>
    <property type="project" value="InterPro"/>
</dbReference>
<dbReference type="PANTHER" id="PTHR46011">
    <property type="entry name" value="NUCLEAR HORMONE RECEPTOR FAMILY MEMBER NHR-86-RELATED"/>
    <property type="match status" value="1"/>
</dbReference>
<reference evidence="16" key="1">
    <citation type="submission" date="2022-11" db="UniProtKB">
        <authorList>
            <consortium name="WormBaseParasite"/>
        </authorList>
    </citation>
    <scope>IDENTIFICATION</scope>
</reference>
<keyword evidence="10 11" id="KW-0539">Nucleus</keyword>
<comment type="similarity">
    <text evidence="2 11">Belongs to the nuclear hormone receptor family.</text>
</comment>
<evidence type="ECO:0000256" key="3">
    <source>
        <dbReference type="ARBA" id="ARBA00022723"/>
    </source>
</evidence>
<evidence type="ECO:0000256" key="2">
    <source>
        <dbReference type="ARBA" id="ARBA00005993"/>
    </source>
</evidence>
<dbReference type="InterPro" id="IPR035500">
    <property type="entry name" value="NHR-like_dom_sf"/>
</dbReference>
<evidence type="ECO:0000259" key="14">
    <source>
        <dbReference type="PROSITE" id="PS51843"/>
    </source>
</evidence>
<dbReference type="InterPro" id="IPR001628">
    <property type="entry name" value="Znf_hrmn_rcpt"/>
</dbReference>
<dbReference type="SUPFAM" id="SSF48508">
    <property type="entry name" value="Nuclear receptor ligand-binding domain"/>
    <property type="match status" value="1"/>
</dbReference>
<feature type="domain" description="NR LBD" evidence="14">
    <location>
        <begin position="132"/>
        <end position="394"/>
    </location>
</feature>
<evidence type="ECO:0000256" key="8">
    <source>
        <dbReference type="ARBA" id="ARBA00023163"/>
    </source>
</evidence>
<evidence type="ECO:0000256" key="10">
    <source>
        <dbReference type="ARBA" id="ARBA00023242"/>
    </source>
</evidence>
<keyword evidence="4 11" id="KW-0863">Zinc-finger</keyword>
<dbReference type="SUPFAM" id="SSF57716">
    <property type="entry name" value="Glucocorticoid receptor-like (DNA-binding domain)"/>
    <property type="match status" value="1"/>
</dbReference>
<keyword evidence="8 11" id="KW-0804">Transcription</keyword>
<dbReference type="PROSITE" id="PS51843">
    <property type="entry name" value="NR_LBD"/>
    <property type="match status" value="1"/>
</dbReference>
<name>A0A914WDS2_9BILA</name>
<evidence type="ECO:0000256" key="5">
    <source>
        <dbReference type="ARBA" id="ARBA00022833"/>
    </source>
</evidence>
<keyword evidence="6 11" id="KW-0805">Transcription regulation</keyword>
<dbReference type="InterPro" id="IPR000536">
    <property type="entry name" value="Nucl_hrmn_rcpt_lig-bd"/>
</dbReference>
<protein>
    <submittedName>
        <fullName evidence="16">Nuclear receptor subfamily 1 group D member 1</fullName>
    </submittedName>
</protein>
<dbReference type="CDD" id="cd06960">
    <property type="entry name" value="NR_DBD_HNF4A"/>
    <property type="match status" value="1"/>
</dbReference>
<evidence type="ECO:0000256" key="11">
    <source>
        <dbReference type="RuleBase" id="RU004334"/>
    </source>
</evidence>
<accession>A0A914WDS2</accession>
<organism evidence="15 16">
    <name type="scientific">Plectus sambesii</name>
    <dbReference type="NCBI Taxonomy" id="2011161"/>
    <lineage>
        <taxon>Eukaryota</taxon>
        <taxon>Metazoa</taxon>
        <taxon>Ecdysozoa</taxon>
        <taxon>Nematoda</taxon>
        <taxon>Chromadorea</taxon>
        <taxon>Plectida</taxon>
        <taxon>Plectina</taxon>
        <taxon>Plectoidea</taxon>
        <taxon>Plectidae</taxon>
        <taxon>Plectus</taxon>
    </lineage>
</organism>
<dbReference type="PROSITE" id="PS51030">
    <property type="entry name" value="NUCLEAR_REC_DBD_2"/>
    <property type="match status" value="1"/>
</dbReference>
<evidence type="ECO:0000256" key="6">
    <source>
        <dbReference type="ARBA" id="ARBA00023015"/>
    </source>
</evidence>
<dbReference type="Gene3D" id="3.30.50.10">
    <property type="entry name" value="Erythroid Transcription Factor GATA-1, subunit A"/>
    <property type="match status" value="1"/>
</dbReference>
<dbReference type="Proteomes" id="UP000887566">
    <property type="component" value="Unplaced"/>
</dbReference>
<evidence type="ECO:0000259" key="13">
    <source>
        <dbReference type="PROSITE" id="PS51030"/>
    </source>
</evidence>